<reference evidence="2" key="1">
    <citation type="submission" date="2016-11" db="UniProtKB">
        <authorList>
            <consortium name="WormBaseParasite"/>
        </authorList>
    </citation>
    <scope>IDENTIFICATION</scope>
    <source>
        <strain evidence="2">KR3021</strain>
    </source>
</reference>
<evidence type="ECO:0000313" key="2">
    <source>
        <dbReference type="WBParaSite" id="RSKR_0000138300.1"/>
    </source>
</evidence>
<dbReference type="Proteomes" id="UP000095286">
    <property type="component" value="Unplaced"/>
</dbReference>
<dbReference type="WBParaSite" id="RSKR_0000138300.1">
    <property type="protein sequence ID" value="RSKR_0000138300.1"/>
    <property type="gene ID" value="RSKR_0000138300"/>
</dbReference>
<accession>A0AC35TKB8</accession>
<evidence type="ECO:0000313" key="1">
    <source>
        <dbReference type="Proteomes" id="UP000095286"/>
    </source>
</evidence>
<name>A0AC35TKB8_9BILA</name>
<organism evidence="1 2">
    <name type="scientific">Rhabditophanes sp. KR3021</name>
    <dbReference type="NCBI Taxonomy" id="114890"/>
    <lineage>
        <taxon>Eukaryota</taxon>
        <taxon>Metazoa</taxon>
        <taxon>Ecdysozoa</taxon>
        <taxon>Nematoda</taxon>
        <taxon>Chromadorea</taxon>
        <taxon>Rhabditida</taxon>
        <taxon>Tylenchina</taxon>
        <taxon>Panagrolaimomorpha</taxon>
        <taxon>Strongyloidoidea</taxon>
        <taxon>Alloionematidae</taxon>
        <taxon>Rhabditophanes</taxon>
    </lineage>
</organism>
<proteinExistence type="predicted"/>
<protein>
    <submittedName>
        <fullName evidence="2">SLED domain-containing protein</fullName>
    </submittedName>
</protein>
<sequence length="897" mass="101727">MSNYYNKEVFPFNKSFPEVHSPALFHDLSFVHKPIVETIMRPGDKIIISLTGKHKDCEAGRFINVIADTVTVILLDLTIVIVPVENVWIRSSHKDECLVIDKITDHVIKETTDISPYTYIDQDKNLFQRLCKEKCLRKISSLIETGKFVLYMDKQSMAHYAEIVAVEGAFILIKLADGECKLEPIRSASIKPLNSLSKYHGHILYKRSNPDTAKLAFSNPLSKLVFWKDQAMQHEITKGMELEIICPFTRTSIFIGFISSVVNEIMFEVTIIEHLDNKKNRKILCDRDCEFLLPRHFCETNHLRLSKPFESMTGASYKQFKKEQKMCGFVKMGHLHLPNLNNDIPEFTSLEVFDGVNLIMHQATIVKAVEHLLFIVKNDSNTMKPLAYSCRSNLLFPVNTSVECSIVLNTPASPHYIESRRFSHERDFEKVNSESPMTYFGPRKPDVLPALRDPSIWSPVFYINAQCNVGPFLKKDVFIKGQRVFQSGPIHEVIQLLAKTTLNAAENMSKNKLVQIWTGSTASLKYNKNDSTEIEEFMHTIRPNNKLSLTLRCCYTAKDFPNFLKAMMFRLNCCPNLVSLLDLKNEECPCKCKNVVPWYKNNSKAHAVLQGADFNNGPSSGTRGKRSVGTKRGNNQYTVRNIENEVKKRKIEEDFNEEINQELNQESQNSDDLNNENTPYVRKARKRKIEKVNNEEEAAPSAPLRRSSRQVKPRKDVYLGKDNSITTESLTPSSLSRSNTPEEEQNGLPAEGYHPLEVGSKSPEDDSSSSRPSSTSSDDQPNVNDDSTSQSPEKENEVNGKEEDQIKCSSSSSASSGSDTRAQSSPDPQNYSLSEMSLDELGNLFYQINGINISESLKSAQTPRQLFEMNPCEIAVTIKVKLGHCLKLRMLLDKLRV</sequence>